<dbReference type="PRINTS" id="PR00081">
    <property type="entry name" value="GDHRDH"/>
</dbReference>
<evidence type="ECO:0000256" key="2">
    <source>
        <dbReference type="ARBA" id="ARBA00023002"/>
    </source>
</evidence>
<protein>
    <submittedName>
        <fullName evidence="3">SDR family NAD(P)-dependent oxidoreductase</fullName>
    </submittedName>
</protein>
<comment type="similarity">
    <text evidence="1">Belongs to the short-chain dehydrogenases/reductases (SDR) family.</text>
</comment>
<name>A0ABW1MU79_9ACTN</name>
<dbReference type="SUPFAM" id="SSF51735">
    <property type="entry name" value="NAD(P)-binding Rossmann-fold domains"/>
    <property type="match status" value="1"/>
</dbReference>
<dbReference type="EMBL" id="JBHSPX010000013">
    <property type="protein sequence ID" value="MFC6067404.1"/>
    <property type="molecule type" value="Genomic_DNA"/>
</dbReference>
<organism evidence="3 4">
    <name type="scientific">Streptomyces ochraceiscleroticus</name>
    <dbReference type="NCBI Taxonomy" id="47761"/>
    <lineage>
        <taxon>Bacteria</taxon>
        <taxon>Bacillati</taxon>
        <taxon>Actinomycetota</taxon>
        <taxon>Actinomycetes</taxon>
        <taxon>Kitasatosporales</taxon>
        <taxon>Streptomycetaceae</taxon>
        <taxon>Streptomyces</taxon>
    </lineage>
</organism>
<dbReference type="InterPro" id="IPR002347">
    <property type="entry name" value="SDR_fam"/>
</dbReference>
<dbReference type="PANTHER" id="PTHR24320">
    <property type="entry name" value="RETINOL DEHYDROGENASE"/>
    <property type="match status" value="1"/>
</dbReference>
<reference evidence="4" key="1">
    <citation type="journal article" date="2019" name="Int. J. Syst. Evol. Microbiol.">
        <title>The Global Catalogue of Microorganisms (GCM) 10K type strain sequencing project: providing services to taxonomists for standard genome sequencing and annotation.</title>
        <authorList>
            <consortium name="The Broad Institute Genomics Platform"/>
            <consortium name="The Broad Institute Genome Sequencing Center for Infectious Disease"/>
            <person name="Wu L."/>
            <person name="Ma J."/>
        </authorList>
    </citation>
    <scope>NUCLEOTIDE SEQUENCE [LARGE SCALE GENOMIC DNA]</scope>
    <source>
        <strain evidence="4">CGMCC 1.15180</strain>
    </source>
</reference>
<sequence>MSLILITGASTGLGLATASELADRGHDVVLHARSSARLDGLDISDRIRGVVLGDLAHPKETASVAEQANAFGRFDAVVHNAGTMDGPDVIAVNVLAPYLLTASMPQPGRAIFLSSSMHLSGRPDVGPVLAGHGGSYSDSKLLVTTLALALSARHPRLLSHAVDPGWVPTRMGGPSATDDLAEGHRTQAWLATAAESEIDPRTGGYWHHRAVRRPHPSALDPVFQRQLLDALHTRTGLALPDAAGAA</sequence>
<accession>A0ABW1MU79</accession>
<gene>
    <name evidence="3" type="ORF">ACFP4F_33335</name>
</gene>
<comment type="caution">
    <text evidence="3">The sequence shown here is derived from an EMBL/GenBank/DDBJ whole genome shotgun (WGS) entry which is preliminary data.</text>
</comment>
<dbReference type="Pfam" id="PF00106">
    <property type="entry name" value="adh_short"/>
    <property type="match status" value="1"/>
</dbReference>
<evidence type="ECO:0000313" key="4">
    <source>
        <dbReference type="Proteomes" id="UP001596139"/>
    </source>
</evidence>
<dbReference type="Gene3D" id="3.40.50.720">
    <property type="entry name" value="NAD(P)-binding Rossmann-like Domain"/>
    <property type="match status" value="1"/>
</dbReference>
<dbReference type="PANTHER" id="PTHR24320:SF274">
    <property type="entry name" value="CHAIN DEHYDROGENASE, PUTATIVE (AFU_ORTHOLOGUE AFUA_4G00440)-RELATED"/>
    <property type="match status" value="1"/>
</dbReference>
<dbReference type="InterPro" id="IPR036291">
    <property type="entry name" value="NAD(P)-bd_dom_sf"/>
</dbReference>
<evidence type="ECO:0000256" key="1">
    <source>
        <dbReference type="ARBA" id="ARBA00006484"/>
    </source>
</evidence>
<dbReference type="RefSeq" id="WP_031067688.1">
    <property type="nucleotide sequence ID" value="NZ_JBHSPX010000013.1"/>
</dbReference>
<proteinExistence type="inferred from homology"/>
<keyword evidence="2" id="KW-0560">Oxidoreductase</keyword>
<dbReference type="Proteomes" id="UP001596139">
    <property type="component" value="Unassembled WGS sequence"/>
</dbReference>
<keyword evidence="4" id="KW-1185">Reference proteome</keyword>
<evidence type="ECO:0000313" key="3">
    <source>
        <dbReference type="EMBL" id="MFC6067404.1"/>
    </source>
</evidence>